<dbReference type="RefSeq" id="WP_115791627.1">
    <property type="nucleotide sequence ID" value="NZ_QSLN01000001.1"/>
</dbReference>
<dbReference type="Proteomes" id="UP000256329">
    <property type="component" value="Unassembled WGS sequence"/>
</dbReference>
<dbReference type="Gene3D" id="2.20.28.30">
    <property type="entry name" value="RNA polymerase ii, chain L"/>
    <property type="match status" value="1"/>
</dbReference>
<evidence type="ECO:0000259" key="1">
    <source>
        <dbReference type="SMART" id="SM00834"/>
    </source>
</evidence>
<reference evidence="2 3" key="1">
    <citation type="submission" date="2018-08" db="EMBL/GenBank/DDBJ databases">
        <title>Form III RuBisCO-mediated autotrophy in Thermodesulfobium bacteria.</title>
        <authorList>
            <person name="Toshchakov S.V."/>
            <person name="Kublanov I.V."/>
            <person name="Frolov E."/>
            <person name="Bonch-Osmolovskaya E.A."/>
            <person name="Tourova T.P."/>
            <person name="Chernych N.A."/>
            <person name="Lebedinsky A.V."/>
        </authorList>
    </citation>
    <scope>NUCLEOTIDE SEQUENCE [LARGE SCALE GENOMIC DNA]</scope>
    <source>
        <strain evidence="2 3">SR</strain>
    </source>
</reference>
<evidence type="ECO:0000313" key="3">
    <source>
        <dbReference type="Proteomes" id="UP000256329"/>
    </source>
</evidence>
<dbReference type="AlphaFoldDB" id="A0A3D8P5L6"/>
<dbReference type="EMBL" id="QSLN01000001">
    <property type="protein sequence ID" value="RDV84633.1"/>
    <property type="molecule type" value="Genomic_DNA"/>
</dbReference>
<protein>
    <submittedName>
        <fullName evidence="2">Zinc ribbon domain-containing protein</fullName>
    </submittedName>
</protein>
<dbReference type="InterPro" id="IPR013429">
    <property type="entry name" value="Regulatory_FmdB_Zinc_ribbon"/>
</dbReference>
<gene>
    <name evidence="2" type="ORF">DXX99_00885</name>
</gene>
<comment type="caution">
    <text evidence="2">The sequence shown here is derived from an EMBL/GenBank/DDBJ whole genome shotgun (WGS) entry which is preliminary data.</text>
</comment>
<proteinExistence type="predicted"/>
<feature type="domain" description="Putative regulatory protein FmdB zinc ribbon" evidence="1">
    <location>
        <begin position="1"/>
        <end position="43"/>
    </location>
</feature>
<organism evidence="2 3">
    <name type="scientific">Ammonifex thiophilus</name>
    <dbReference type="NCBI Taxonomy" id="444093"/>
    <lineage>
        <taxon>Bacteria</taxon>
        <taxon>Bacillati</taxon>
        <taxon>Bacillota</taxon>
        <taxon>Clostridia</taxon>
        <taxon>Thermoanaerobacterales</taxon>
        <taxon>Thermoanaerobacteraceae</taxon>
        <taxon>Ammonifex</taxon>
    </lineage>
</organism>
<accession>A0A3D8P5L6</accession>
<name>A0A3D8P5L6_9THEO</name>
<keyword evidence="3" id="KW-1185">Reference proteome</keyword>
<dbReference type="SMART" id="SM00834">
    <property type="entry name" value="CxxC_CXXC_SSSS"/>
    <property type="match status" value="1"/>
</dbReference>
<dbReference type="Pfam" id="PF09723">
    <property type="entry name" value="Zn_ribbon_8"/>
    <property type="match status" value="1"/>
</dbReference>
<sequence>MPIYEFKCSACGHLFEKLFLDPKEEVVLECPECHSRNLERVVSRVNYVMGTKGKGPKITTKSCGPGSTCATIEIPGRDD</sequence>
<dbReference type="NCBIfam" id="TIGR02605">
    <property type="entry name" value="CxxC_CxxC_SSSS"/>
    <property type="match status" value="1"/>
</dbReference>
<dbReference type="OrthoDB" id="9813321at2"/>
<evidence type="ECO:0000313" key="2">
    <source>
        <dbReference type="EMBL" id="RDV84633.1"/>
    </source>
</evidence>